<dbReference type="AlphaFoldDB" id="A0A6G0WX93"/>
<dbReference type="EMBL" id="VJMJ01000137">
    <property type="protein sequence ID" value="KAF0732120.1"/>
    <property type="molecule type" value="Genomic_DNA"/>
</dbReference>
<dbReference type="PROSITE" id="PS51752">
    <property type="entry name" value="JACALIN_LECTIN"/>
    <property type="match status" value="2"/>
</dbReference>
<dbReference type="PANTHER" id="PTHR21054">
    <property type="entry name" value="ZINC METALLOPROTEINASE-RELATED"/>
    <property type="match status" value="1"/>
</dbReference>
<proteinExistence type="predicted"/>
<accession>A0A6G0WX93</accession>
<dbReference type="InterPro" id="IPR053002">
    <property type="entry name" value="Metalloproteinase_M10B"/>
</dbReference>
<protein>
    <recommendedName>
        <fullName evidence="1">Jacalin-type lectin domain-containing protein</fullName>
    </recommendedName>
</protein>
<dbReference type="Gene3D" id="2.100.10.30">
    <property type="entry name" value="Jacalin-like lectin domain"/>
    <property type="match status" value="2"/>
</dbReference>
<evidence type="ECO:0000259" key="1">
    <source>
        <dbReference type="PROSITE" id="PS51752"/>
    </source>
</evidence>
<dbReference type="VEuPathDB" id="FungiDB:AeMF1_021231"/>
<feature type="domain" description="Jacalin-type lectin" evidence="1">
    <location>
        <begin position="560"/>
        <end position="700"/>
    </location>
</feature>
<evidence type="ECO:0000313" key="3">
    <source>
        <dbReference type="Proteomes" id="UP000481153"/>
    </source>
</evidence>
<dbReference type="SUPFAM" id="SSF51101">
    <property type="entry name" value="Mannose-binding lectins"/>
    <property type="match status" value="2"/>
</dbReference>
<feature type="domain" description="Jacalin-type lectin" evidence="1">
    <location>
        <begin position="379"/>
        <end position="515"/>
    </location>
</feature>
<dbReference type="SUPFAM" id="SSF55486">
    <property type="entry name" value="Metalloproteases ('zincins'), catalytic domain"/>
    <property type="match status" value="1"/>
</dbReference>
<evidence type="ECO:0000313" key="2">
    <source>
        <dbReference type="EMBL" id="KAF0732120.1"/>
    </source>
</evidence>
<organism evidence="2 3">
    <name type="scientific">Aphanomyces euteiches</name>
    <dbReference type="NCBI Taxonomy" id="100861"/>
    <lineage>
        <taxon>Eukaryota</taxon>
        <taxon>Sar</taxon>
        <taxon>Stramenopiles</taxon>
        <taxon>Oomycota</taxon>
        <taxon>Saprolegniomycetes</taxon>
        <taxon>Saprolegniales</taxon>
        <taxon>Verrucalvaceae</taxon>
        <taxon>Aphanomyces</taxon>
    </lineage>
</organism>
<sequence length="925" mass="99801">MNVSEGEVFHYPLLLVEGKFHCSWDLPDNVLAEVYVNDVATYWPVSHNGVFKALVLLPTYGQHEICLNIAETYHIVSVEYRPSNRPHRVHFYYQTGKDSEGTFDAPPGVDNSVAAAVKKIQFNAMLLQTAMAVLLAAHGIRETFNLELDDNGQPIVHVLKSSFTDEFAYTLSDNQLIDHVEKDLKAQGFLASEFGKHIVILGSSKYDPETKSSKAHTALGGSQVGVFGSCNLHTWASHVGNVTQSFLDSTRIDTNKLSDDSCFRGTYAGNFATGLGAVLHELGHTLGLGHSTHGIMARGFDDMNCLFCTVKPRSDVNGPTFTNAFPDGKLFLNYSNVVNITSAEGAHWHRASALKLQRSPWLSERSRQPSALPSITWRGKVAGPVGCGSGVQEVFGTDSKDVAAFLIQADSSGVQSIEILTNSALNDLLMCGLAASGSQDLFVLMDGEYITRIDVEETEWVDAIRFHTNYRVSRFFGGFGGQLHVLKAPPNHAFYSIFGSVGSSHVGCVGALSEEIPRSAFALSIPAPTPVGPTTTATSIFDQIGSFFGADSASSSTSVTGKSGAYAKIGVGIDGTQEDFHTKSIQAIGAIVLTCTDSIVRFRVISRSDFVAEFTKGFYASPNELVFALAAHEVLIQVDVRTSGWIHGLRFHTNARISPWYGGFEGEEHSFVCAPDSCITGFYGSHGPQYLGTLGTFFGPIPNLPRPQQVQSIPPPAVDGAGTIHALSLKSNELILESQLPSPGDGFDTCFLLHKGEALIQLDLLRHEEKVVGLCFHTTSRSSEWYGSSTNGNLEVVLAPKGEAFASLSVSQTGAEYTFAPIAECRVAETSTPPSDVTLDLGEDDVSLESDNDVAFIVLCKFNNGDSLVDQVIEFPQQTQSPQTVRLSLAYLKAQVSQPLTDYCIEVVDDSGVSTMSPILPACLA</sequence>
<dbReference type="Pfam" id="PF12044">
    <property type="entry name" value="Metallopep"/>
    <property type="match status" value="1"/>
</dbReference>
<name>A0A6G0WX93_9STRA</name>
<keyword evidence="3" id="KW-1185">Reference proteome</keyword>
<gene>
    <name evidence="2" type="ORF">Ae201684_010772</name>
</gene>
<dbReference type="Proteomes" id="UP000481153">
    <property type="component" value="Unassembled WGS sequence"/>
</dbReference>
<dbReference type="PANTHER" id="PTHR21054:SF2">
    <property type="entry name" value="MIP04191P"/>
    <property type="match status" value="1"/>
</dbReference>
<reference evidence="2 3" key="1">
    <citation type="submission" date="2019-07" db="EMBL/GenBank/DDBJ databases">
        <title>Genomics analysis of Aphanomyces spp. identifies a new class of oomycete effector associated with host adaptation.</title>
        <authorList>
            <person name="Gaulin E."/>
        </authorList>
    </citation>
    <scope>NUCLEOTIDE SEQUENCE [LARGE SCALE GENOMIC DNA]</scope>
    <source>
        <strain evidence="2 3">ATCC 201684</strain>
    </source>
</reference>
<dbReference type="Pfam" id="PF01419">
    <property type="entry name" value="Jacalin"/>
    <property type="match status" value="2"/>
</dbReference>
<dbReference type="SMART" id="SM00915">
    <property type="entry name" value="Jacalin"/>
    <property type="match status" value="1"/>
</dbReference>
<dbReference type="InterPro" id="IPR036404">
    <property type="entry name" value="Jacalin-like_lectin_dom_sf"/>
</dbReference>
<comment type="caution">
    <text evidence="2">The sequence shown here is derived from an EMBL/GenBank/DDBJ whole genome shotgun (WGS) entry which is preliminary data.</text>
</comment>
<dbReference type="InterPro" id="IPR021917">
    <property type="entry name" value="Unchr_Zn-peptidase-like"/>
</dbReference>
<dbReference type="InterPro" id="IPR001229">
    <property type="entry name" value="Jacalin-like_lectin_dom"/>
</dbReference>